<organism evidence="2 4">
    <name type="scientific">Marasmiellus scandens</name>
    <dbReference type="NCBI Taxonomy" id="2682957"/>
    <lineage>
        <taxon>Eukaryota</taxon>
        <taxon>Fungi</taxon>
        <taxon>Dikarya</taxon>
        <taxon>Basidiomycota</taxon>
        <taxon>Agaricomycotina</taxon>
        <taxon>Agaricomycetes</taxon>
        <taxon>Agaricomycetidae</taxon>
        <taxon>Agaricales</taxon>
        <taxon>Marasmiineae</taxon>
        <taxon>Omphalotaceae</taxon>
        <taxon>Marasmiellus</taxon>
    </lineage>
</organism>
<feature type="region of interest" description="Disordered" evidence="1">
    <location>
        <begin position="1"/>
        <end position="74"/>
    </location>
</feature>
<name>A0ABR1IR13_9AGAR</name>
<sequence length="150" mass="16748">MSVVKNSVETEDLEPLTHAKRPRVLSSKTEVDPSKEATNVRMIRPSVSNTNETSLSELSSTHESNIYTSQPERPQNANVILNLSPSFTFTHTHDPDHDSDDESGDLTLKPEAPGLSLRTNHSDCQSSLVPAAVRPFWWTNRVQANFRLPK</sequence>
<evidence type="ECO:0000313" key="4">
    <source>
        <dbReference type="Proteomes" id="UP001498398"/>
    </source>
</evidence>
<protein>
    <submittedName>
        <fullName evidence="2">Uncharacterized protein</fullName>
    </submittedName>
</protein>
<feature type="region of interest" description="Disordered" evidence="1">
    <location>
        <begin position="87"/>
        <end position="109"/>
    </location>
</feature>
<comment type="caution">
    <text evidence="2">The sequence shown here is derived from an EMBL/GenBank/DDBJ whole genome shotgun (WGS) entry which is preliminary data.</text>
</comment>
<keyword evidence="4" id="KW-1185">Reference proteome</keyword>
<reference evidence="2 4" key="1">
    <citation type="submission" date="2024-01" db="EMBL/GenBank/DDBJ databases">
        <title>A draft genome for the cacao thread blight pathogen Marasmiellus scandens.</title>
        <authorList>
            <person name="Baruah I.K."/>
            <person name="Leung J."/>
            <person name="Bukari Y."/>
            <person name="Amoako-Attah I."/>
            <person name="Meinhardt L.W."/>
            <person name="Bailey B.A."/>
            <person name="Cohen S.P."/>
        </authorList>
    </citation>
    <scope>NUCLEOTIDE SEQUENCE [LARGE SCALE GENOMIC DNA]</scope>
    <source>
        <strain evidence="2 4">GH-19</strain>
    </source>
</reference>
<dbReference type="Proteomes" id="UP001498398">
    <property type="component" value="Unassembled WGS sequence"/>
</dbReference>
<gene>
    <name evidence="3" type="ORF">VKT23_006715</name>
    <name evidence="2" type="ORF">VKT23_018814</name>
</gene>
<evidence type="ECO:0000313" key="3">
    <source>
        <dbReference type="EMBL" id="KAK7463359.1"/>
    </source>
</evidence>
<dbReference type="EMBL" id="JBANRG010000089">
    <property type="protein sequence ID" value="KAK7436999.1"/>
    <property type="molecule type" value="Genomic_DNA"/>
</dbReference>
<dbReference type="EMBL" id="JBANRG010000009">
    <property type="protein sequence ID" value="KAK7463359.1"/>
    <property type="molecule type" value="Genomic_DNA"/>
</dbReference>
<proteinExistence type="predicted"/>
<feature type="compositionally biased region" description="Low complexity" evidence="1">
    <location>
        <begin position="48"/>
        <end position="65"/>
    </location>
</feature>
<evidence type="ECO:0000313" key="2">
    <source>
        <dbReference type="EMBL" id="KAK7436999.1"/>
    </source>
</evidence>
<accession>A0ABR1IR13</accession>
<evidence type="ECO:0000256" key="1">
    <source>
        <dbReference type="SAM" id="MobiDB-lite"/>
    </source>
</evidence>